<feature type="region of interest" description="Disordered" evidence="5">
    <location>
        <begin position="130"/>
        <end position="152"/>
    </location>
</feature>
<dbReference type="OrthoDB" id="10259687at2759"/>
<feature type="region of interest" description="Disordered" evidence="5">
    <location>
        <begin position="175"/>
        <end position="204"/>
    </location>
</feature>
<dbReference type="AlphaFoldDB" id="A0A835DTB5"/>
<evidence type="ECO:0000313" key="8">
    <source>
        <dbReference type="Proteomes" id="UP000655225"/>
    </source>
</evidence>
<evidence type="ECO:0000313" key="7">
    <source>
        <dbReference type="EMBL" id="KAF8412009.1"/>
    </source>
</evidence>
<keyword evidence="2 4" id="KW-0694">RNA-binding</keyword>
<feature type="domain" description="RRM" evidence="6">
    <location>
        <begin position="47"/>
        <end position="126"/>
    </location>
</feature>
<name>A0A835DTB5_TETSI</name>
<reference evidence="7 8" key="1">
    <citation type="submission" date="2020-04" db="EMBL/GenBank/DDBJ databases">
        <title>Plant Genome Project.</title>
        <authorList>
            <person name="Zhang R.-G."/>
        </authorList>
    </citation>
    <scope>NUCLEOTIDE SEQUENCE [LARGE SCALE GENOMIC DNA]</scope>
    <source>
        <strain evidence="7">YNK0</strain>
        <tissue evidence="7">Leaf</tissue>
    </source>
</reference>
<gene>
    <name evidence="7" type="ORF">HHK36_004568</name>
</gene>
<dbReference type="InterPro" id="IPR000504">
    <property type="entry name" value="RRM_dom"/>
</dbReference>
<dbReference type="Gene3D" id="3.30.70.330">
    <property type="match status" value="1"/>
</dbReference>
<evidence type="ECO:0000256" key="5">
    <source>
        <dbReference type="SAM" id="MobiDB-lite"/>
    </source>
</evidence>
<sequence>MTDARYILPFHCSSLFPPFYSNCVLHLLRLVYGCPSTNRYLVLTILNYIYIGNLDERINDRILYEILFQAGRIVDLHIPRDRETNRQKGYAFAEYETEEIADDAVRLFSGLVTLYNRTLKFAISGRDKPSQNLPATISPTTNSSPTPRSHSLQFNNVETSQHFVKLSMPCRFSAYTPSSAQEPSPPGVAQPNANNSDYNSNNNNYGQRVLGSTWDSISCSSLSRNDSRNPIAYPSY</sequence>
<comment type="subcellular location">
    <subcellularLocation>
        <location evidence="1">Nucleus</location>
        <location evidence="1">Nucleoplasm</location>
    </subcellularLocation>
</comment>
<dbReference type="InterPro" id="IPR035979">
    <property type="entry name" value="RBD_domain_sf"/>
</dbReference>
<evidence type="ECO:0000256" key="2">
    <source>
        <dbReference type="ARBA" id="ARBA00022884"/>
    </source>
</evidence>
<evidence type="ECO:0000259" key="6">
    <source>
        <dbReference type="PROSITE" id="PS50102"/>
    </source>
</evidence>
<dbReference type="PANTHER" id="PTHR13798">
    <property type="entry name" value="RNA BINDING MOTIF RBM PROTEIN -RELATED"/>
    <property type="match status" value="1"/>
</dbReference>
<dbReference type="SUPFAM" id="SSF54928">
    <property type="entry name" value="RNA-binding domain, RBD"/>
    <property type="match status" value="1"/>
</dbReference>
<dbReference type="SMART" id="SM00360">
    <property type="entry name" value="RRM"/>
    <property type="match status" value="1"/>
</dbReference>
<keyword evidence="8" id="KW-1185">Reference proteome</keyword>
<evidence type="ECO:0000256" key="3">
    <source>
        <dbReference type="ARBA" id="ARBA00023242"/>
    </source>
</evidence>
<dbReference type="Pfam" id="PF00076">
    <property type="entry name" value="RRM_1"/>
    <property type="match status" value="1"/>
</dbReference>
<organism evidence="7 8">
    <name type="scientific">Tetracentron sinense</name>
    <name type="common">Spur-leaf</name>
    <dbReference type="NCBI Taxonomy" id="13715"/>
    <lineage>
        <taxon>Eukaryota</taxon>
        <taxon>Viridiplantae</taxon>
        <taxon>Streptophyta</taxon>
        <taxon>Embryophyta</taxon>
        <taxon>Tracheophyta</taxon>
        <taxon>Spermatophyta</taxon>
        <taxon>Magnoliopsida</taxon>
        <taxon>Trochodendrales</taxon>
        <taxon>Trochodendraceae</taxon>
        <taxon>Tetracentron</taxon>
    </lineage>
</organism>
<feature type="compositionally biased region" description="Low complexity" evidence="5">
    <location>
        <begin position="192"/>
        <end position="204"/>
    </location>
</feature>
<dbReference type="InterPro" id="IPR012677">
    <property type="entry name" value="Nucleotide-bd_a/b_plait_sf"/>
</dbReference>
<dbReference type="GO" id="GO:0003723">
    <property type="term" value="F:RNA binding"/>
    <property type="evidence" value="ECO:0007669"/>
    <property type="project" value="UniProtKB-UniRule"/>
</dbReference>
<dbReference type="PANTHER" id="PTHR13798:SF11">
    <property type="entry name" value="RNA-BINDING PROTEIN 7-RELATED"/>
    <property type="match status" value="1"/>
</dbReference>
<dbReference type="InterPro" id="IPR052285">
    <property type="entry name" value="NEXT_complex_subunit"/>
</dbReference>
<dbReference type="Proteomes" id="UP000655225">
    <property type="component" value="Unassembled WGS sequence"/>
</dbReference>
<dbReference type="EMBL" id="JABCRI010000002">
    <property type="protein sequence ID" value="KAF8412009.1"/>
    <property type="molecule type" value="Genomic_DNA"/>
</dbReference>
<protein>
    <recommendedName>
        <fullName evidence="6">RRM domain-containing protein</fullName>
    </recommendedName>
</protein>
<evidence type="ECO:0000256" key="1">
    <source>
        <dbReference type="ARBA" id="ARBA00004642"/>
    </source>
</evidence>
<evidence type="ECO:0000256" key="4">
    <source>
        <dbReference type="PROSITE-ProRule" id="PRU00176"/>
    </source>
</evidence>
<comment type="caution">
    <text evidence="7">The sequence shown here is derived from an EMBL/GenBank/DDBJ whole genome shotgun (WGS) entry which is preliminary data.</text>
</comment>
<dbReference type="OMA" id="ISRHEAH"/>
<dbReference type="PROSITE" id="PS50102">
    <property type="entry name" value="RRM"/>
    <property type="match status" value="1"/>
</dbReference>
<keyword evidence="3" id="KW-0539">Nucleus</keyword>
<dbReference type="GO" id="GO:0005654">
    <property type="term" value="C:nucleoplasm"/>
    <property type="evidence" value="ECO:0007669"/>
    <property type="project" value="UniProtKB-SubCell"/>
</dbReference>
<proteinExistence type="predicted"/>
<feature type="compositionally biased region" description="Low complexity" evidence="5">
    <location>
        <begin position="134"/>
        <end position="149"/>
    </location>
</feature>
<accession>A0A835DTB5</accession>